<organism evidence="6 7">
    <name type="scientific">Lujinxingia vulgaris</name>
    <dbReference type="NCBI Taxonomy" id="2600176"/>
    <lineage>
        <taxon>Bacteria</taxon>
        <taxon>Deltaproteobacteria</taxon>
        <taxon>Bradymonadales</taxon>
        <taxon>Lujinxingiaceae</taxon>
        <taxon>Lujinxingia</taxon>
    </lineage>
</organism>
<dbReference type="AlphaFoldDB" id="A0A5C6X681"/>
<dbReference type="GO" id="GO:1990281">
    <property type="term" value="C:efflux pump complex"/>
    <property type="evidence" value="ECO:0007669"/>
    <property type="project" value="TreeGrafter"/>
</dbReference>
<dbReference type="OrthoDB" id="176710at2"/>
<dbReference type="SUPFAM" id="SSF111369">
    <property type="entry name" value="HlyD-like secretion proteins"/>
    <property type="match status" value="1"/>
</dbReference>
<dbReference type="InterPro" id="IPR006143">
    <property type="entry name" value="RND_pump_MFP"/>
</dbReference>
<feature type="coiled-coil region" evidence="2">
    <location>
        <begin position="149"/>
        <end position="197"/>
    </location>
</feature>
<evidence type="ECO:0000259" key="4">
    <source>
        <dbReference type="Pfam" id="PF25973"/>
    </source>
</evidence>
<dbReference type="Gene3D" id="2.40.30.170">
    <property type="match status" value="1"/>
</dbReference>
<dbReference type="InterPro" id="IPR058647">
    <property type="entry name" value="BSH_CzcB-like"/>
</dbReference>
<comment type="caution">
    <text evidence="6">The sequence shown here is derived from an EMBL/GenBank/DDBJ whole genome shotgun (WGS) entry which is preliminary data.</text>
</comment>
<dbReference type="RefSeq" id="WP_146982078.1">
    <property type="nucleotide sequence ID" value="NZ_VOSM01000007.1"/>
</dbReference>
<dbReference type="Pfam" id="PF25954">
    <property type="entry name" value="Beta-barrel_RND_2"/>
    <property type="match status" value="1"/>
</dbReference>
<sequence>MGLRVTGYVAALLAVMMVAGGCKPSDSSAGPKGPKMAGGGEVRASVETVEVERGPFAVQGDYAGEFQSDGMAELSSDIAGRVIAIEANIGDKVEQGQVLAEVDATPTQQRVRELNASVLMSRASLEEARVQLGNLRSDLARKEPLLERQMITEREIEELRSQVSAAEQRVAVAEATIAQNEARLASAREDLRNTKIRAPFDGLVGERYVDRGTYVSPGQTIFRIVDDSDIYVSVRIPERDAPRVQTETPVTLRVGALGSAPLQGKIHRIAPALDPATRSLRVDVVLDDESVRIRPGMYARVSMQLGSVDDAITVSSQAILRQRDGTPYVWKVVDGAAQRQEIVLGLVGEQRTQVVEGLDDNVSVVLRGHEKLQDGSKVRDINSNAGEDASAEG</sequence>
<dbReference type="Proteomes" id="UP000321412">
    <property type="component" value="Unassembled WGS sequence"/>
</dbReference>
<keyword evidence="7" id="KW-1185">Reference proteome</keyword>
<evidence type="ECO:0000259" key="5">
    <source>
        <dbReference type="Pfam" id="PF25989"/>
    </source>
</evidence>
<feature type="domain" description="YknX-like C-terminal permuted SH3-like" evidence="5">
    <location>
        <begin position="312"/>
        <end position="379"/>
    </location>
</feature>
<evidence type="ECO:0000256" key="1">
    <source>
        <dbReference type="ARBA" id="ARBA00009477"/>
    </source>
</evidence>
<dbReference type="Gene3D" id="2.40.50.100">
    <property type="match status" value="1"/>
</dbReference>
<protein>
    <submittedName>
        <fullName evidence="6">Efflux RND transporter periplasmic adaptor subunit</fullName>
    </submittedName>
</protein>
<dbReference type="Gene3D" id="1.10.287.470">
    <property type="entry name" value="Helix hairpin bin"/>
    <property type="match status" value="1"/>
</dbReference>
<dbReference type="InterPro" id="IPR058637">
    <property type="entry name" value="YknX-like_C"/>
</dbReference>
<dbReference type="Pfam" id="PF25989">
    <property type="entry name" value="YknX_C"/>
    <property type="match status" value="1"/>
</dbReference>
<comment type="similarity">
    <text evidence="1">Belongs to the membrane fusion protein (MFP) (TC 8.A.1) family.</text>
</comment>
<feature type="domain" description="CusB-like beta-barrel" evidence="3">
    <location>
        <begin position="231"/>
        <end position="304"/>
    </location>
</feature>
<keyword evidence="2" id="KW-0175">Coiled coil</keyword>
<dbReference type="Pfam" id="PF25973">
    <property type="entry name" value="BSH_CzcB"/>
    <property type="match status" value="1"/>
</dbReference>
<evidence type="ECO:0000256" key="2">
    <source>
        <dbReference type="SAM" id="Coils"/>
    </source>
</evidence>
<reference evidence="6 7" key="1">
    <citation type="submission" date="2019-08" db="EMBL/GenBank/DDBJ databases">
        <title>Bradymonadales sp. TMQ4.</title>
        <authorList>
            <person name="Liang Q."/>
        </authorList>
    </citation>
    <scope>NUCLEOTIDE SEQUENCE [LARGE SCALE GENOMIC DNA]</scope>
    <source>
        <strain evidence="6 7">TMQ4</strain>
    </source>
</reference>
<gene>
    <name evidence="6" type="ORF">FRC98_14070</name>
</gene>
<dbReference type="NCBIfam" id="TIGR01730">
    <property type="entry name" value="RND_mfp"/>
    <property type="match status" value="1"/>
</dbReference>
<dbReference type="FunFam" id="2.40.30.170:FF:000010">
    <property type="entry name" value="Efflux RND transporter periplasmic adaptor subunit"/>
    <property type="match status" value="1"/>
</dbReference>
<dbReference type="Gene3D" id="2.40.420.20">
    <property type="match status" value="1"/>
</dbReference>
<dbReference type="PROSITE" id="PS51257">
    <property type="entry name" value="PROKAR_LIPOPROTEIN"/>
    <property type="match status" value="1"/>
</dbReference>
<dbReference type="EMBL" id="VOSM01000007">
    <property type="protein sequence ID" value="TXD35799.1"/>
    <property type="molecule type" value="Genomic_DNA"/>
</dbReference>
<evidence type="ECO:0000259" key="3">
    <source>
        <dbReference type="Pfam" id="PF25954"/>
    </source>
</evidence>
<name>A0A5C6X681_9DELT</name>
<evidence type="ECO:0000313" key="7">
    <source>
        <dbReference type="Proteomes" id="UP000321412"/>
    </source>
</evidence>
<dbReference type="GO" id="GO:0015562">
    <property type="term" value="F:efflux transmembrane transporter activity"/>
    <property type="evidence" value="ECO:0007669"/>
    <property type="project" value="TreeGrafter"/>
</dbReference>
<evidence type="ECO:0000313" key="6">
    <source>
        <dbReference type="EMBL" id="TXD35799.1"/>
    </source>
</evidence>
<dbReference type="PANTHER" id="PTHR30469:SF15">
    <property type="entry name" value="HLYD FAMILY OF SECRETION PROTEINS"/>
    <property type="match status" value="1"/>
</dbReference>
<accession>A0A5C6X681</accession>
<proteinExistence type="inferred from homology"/>
<dbReference type="InterPro" id="IPR058792">
    <property type="entry name" value="Beta-barrel_RND_2"/>
</dbReference>
<feature type="domain" description="CzcB-like barrel-sandwich hybrid" evidence="4">
    <location>
        <begin position="72"/>
        <end position="226"/>
    </location>
</feature>
<dbReference type="PANTHER" id="PTHR30469">
    <property type="entry name" value="MULTIDRUG RESISTANCE PROTEIN MDTA"/>
    <property type="match status" value="1"/>
</dbReference>